<reference evidence="1" key="1">
    <citation type="submission" date="2022-06" db="EMBL/GenBank/DDBJ databases">
        <title>Gracilimonas sp. CAU 1638 isolated from sea sediment.</title>
        <authorList>
            <person name="Kim W."/>
        </authorList>
    </citation>
    <scope>NUCLEOTIDE SEQUENCE</scope>
    <source>
        <strain evidence="1">CAU 1638</strain>
    </source>
</reference>
<dbReference type="InterPro" id="IPR050583">
    <property type="entry name" value="Mycobacterial_A85_antigen"/>
</dbReference>
<evidence type="ECO:0000313" key="1">
    <source>
        <dbReference type="EMBL" id="MCP9290582.1"/>
    </source>
</evidence>
<dbReference type="AlphaFoldDB" id="A0A9X2L1J6"/>
<dbReference type="InterPro" id="IPR029058">
    <property type="entry name" value="AB_hydrolase_fold"/>
</dbReference>
<sequence length="318" mass="35790">MVIEVFVPEDYDPDSTYPLLLLNDGEDMFGGGSWGMDRVLQRLISDQKIKPVIAAAIYNQGQRMNWYIPYEDRWITTNWGPYTPSASGYAQDIFDYVIPYMDEHFSVDTSEVAIMGASLGGLISTWMGLKFPEKIKYSAGLSGSLWVADYSIFSEVEGSYDSGQKFWFDIGTTEWNYYVPLYTELDKHGVTPGENSFYYEVPNAAHVPSDWLQRIHLPLLAFFSPKTNPVPESLEVVLECIPSQSTPGRHFRRLNPIITLTNGVEYSLAHTASYSVLSGDAELGSEGSFRNNPQTEIEILVEYDSFSEAVDIPVGWCP</sequence>
<dbReference type="EMBL" id="JANDBC010000001">
    <property type="protein sequence ID" value="MCP9290582.1"/>
    <property type="molecule type" value="Genomic_DNA"/>
</dbReference>
<dbReference type="Gene3D" id="3.40.50.1820">
    <property type="entry name" value="alpha/beta hydrolase"/>
    <property type="match status" value="1"/>
</dbReference>
<dbReference type="PANTHER" id="PTHR48098:SF6">
    <property type="entry name" value="FERRI-BACILLIBACTIN ESTERASE BESA"/>
    <property type="match status" value="1"/>
</dbReference>
<dbReference type="Pfam" id="PF00756">
    <property type="entry name" value="Esterase"/>
    <property type="match status" value="1"/>
</dbReference>
<accession>A0A9X2L1J6</accession>
<dbReference type="RefSeq" id="WP_255132788.1">
    <property type="nucleotide sequence ID" value="NZ_JANDBC010000001.1"/>
</dbReference>
<organism evidence="1 2">
    <name type="scientific">Gracilimonas sediminicola</name>
    <dbReference type="NCBI Taxonomy" id="2952158"/>
    <lineage>
        <taxon>Bacteria</taxon>
        <taxon>Pseudomonadati</taxon>
        <taxon>Balneolota</taxon>
        <taxon>Balneolia</taxon>
        <taxon>Balneolales</taxon>
        <taxon>Balneolaceae</taxon>
        <taxon>Gracilimonas</taxon>
    </lineage>
</organism>
<name>A0A9X2L1J6_9BACT</name>
<dbReference type="PANTHER" id="PTHR48098">
    <property type="entry name" value="ENTEROCHELIN ESTERASE-RELATED"/>
    <property type="match status" value="1"/>
</dbReference>
<comment type="caution">
    <text evidence="1">The sequence shown here is derived from an EMBL/GenBank/DDBJ whole genome shotgun (WGS) entry which is preliminary data.</text>
</comment>
<keyword evidence="2" id="KW-1185">Reference proteome</keyword>
<protein>
    <submittedName>
        <fullName evidence="1">Esterase family protein</fullName>
    </submittedName>
</protein>
<evidence type="ECO:0000313" key="2">
    <source>
        <dbReference type="Proteomes" id="UP001139125"/>
    </source>
</evidence>
<dbReference type="SUPFAM" id="SSF53474">
    <property type="entry name" value="alpha/beta-Hydrolases"/>
    <property type="match status" value="1"/>
</dbReference>
<dbReference type="InterPro" id="IPR000801">
    <property type="entry name" value="Esterase-like"/>
</dbReference>
<gene>
    <name evidence="1" type="ORF">NM125_03175</name>
</gene>
<dbReference type="Proteomes" id="UP001139125">
    <property type="component" value="Unassembled WGS sequence"/>
</dbReference>
<proteinExistence type="predicted"/>